<dbReference type="GO" id="GO:0005886">
    <property type="term" value="C:plasma membrane"/>
    <property type="evidence" value="ECO:0007669"/>
    <property type="project" value="UniProtKB-SubCell"/>
</dbReference>
<dbReference type="FunFam" id="1.20.1250.20:FF:000065">
    <property type="entry name" value="Putative MFS pantothenate transporter"/>
    <property type="match status" value="1"/>
</dbReference>
<dbReference type="OrthoDB" id="3639251at2759"/>
<feature type="domain" description="Major facilitator superfamily (MFS) profile" evidence="10">
    <location>
        <begin position="76"/>
        <end position="492"/>
    </location>
</feature>
<feature type="region of interest" description="Disordered" evidence="8">
    <location>
        <begin position="1"/>
        <end position="37"/>
    </location>
</feature>
<feature type="transmembrane region" description="Helical" evidence="9">
    <location>
        <begin position="168"/>
        <end position="190"/>
    </location>
</feature>
<feature type="transmembrane region" description="Helical" evidence="9">
    <location>
        <begin position="142"/>
        <end position="162"/>
    </location>
</feature>
<dbReference type="EMBL" id="LASV01000401">
    <property type="protein sequence ID" value="KKA18924.1"/>
    <property type="molecule type" value="Genomic_DNA"/>
</dbReference>
<proteinExistence type="inferred from homology"/>
<dbReference type="Proteomes" id="UP000053958">
    <property type="component" value="Unassembled WGS sequence"/>
</dbReference>
<evidence type="ECO:0000256" key="5">
    <source>
        <dbReference type="ARBA" id="ARBA00022989"/>
    </source>
</evidence>
<comment type="caution">
    <text evidence="11">The sequence shown here is derived from an EMBL/GenBank/DDBJ whole genome shotgun (WGS) entry which is preliminary data.</text>
</comment>
<feature type="transmembrane region" description="Helical" evidence="9">
    <location>
        <begin position="404"/>
        <end position="424"/>
    </location>
</feature>
<dbReference type="PANTHER" id="PTHR43791">
    <property type="entry name" value="PERMEASE-RELATED"/>
    <property type="match status" value="1"/>
</dbReference>
<evidence type="ECO:0000259" key="10">
    <source>
        <dbReference type="PROSITE" id="PS50850"/>
    </source>
</evidence>
<gene>
    <name evidence="11" type="ORF">T310_7119</name>
</gene>
<evidence type="ECO:0000256" key="3">
    <source>
        <dbReference type="ARBA" id="ARBA00022475"/>
    </source>
</evidence>
<dbReference type="InterPro" id="IPR036259">
    <property type="entry name" value="MFS_trans_sf"/>
</dbReference>
<dbReference type="RefSeq" id="XP_013325536.1">
    <property type="nucleotide sequence ID" value="XM_013470082.1"/>
</dbReference>
<feature type="compositionally biased region" description="Basic and acidic residues" evidence="8">
    <location>
        <begin position="1"/>
        <end position="23"/>
    </location>
</feature>
<dbReference type="InterPro" id="IPR020846">
    <property type="entry name" value="MFS_dom"/>
</dbReference>
<dbReference type="PROSITE" id="PS50850">
    <property type="entry name" value="MFS"/>
    <property type="match status" value="1"/>
</dbReference>
<evidence type="ECO:0000256" key="6">
    <source>
        <dbReference type="ARBA" id="ARBA00023136"/>
    </source>
</evidence>
<dbReference type="FunFam" id="1.20.1250.20:FF:000386">
    <property type="entry name" value="MFS general substrate transporter"/>
    <property type="match status" value="1"/>
</dbReference>
<evidence type="ECO:0000313" key="11">
    <source>
        <dbReference type="EMBL" id="KKA18924.1"/>
    </source>
</evidence>
<feature type="transmembrane region" description="Helical" evidence="9">
    <location>
        <begin position="436"/>
        <end position="454"/>
    </location>
</feature>
<accession>A0A0F4YL17</accession>
<reference evidence="11 12" key="1">
    <citation type="submission" date="2015-04" db="EMBL/GenBank/DDBJ databases">
        <authorList>
            <person name="Heijne W.H."/>
            <person name="Fedorova N.D."/>
            <person name="Nierman W.C."/>
            <person name="Vollebregt A.W."/>
            <person name="Zhao Z."/>
            <person name="Wu L."/>
            <person name="Kumar M."/>
            <person name="Stam H."/>
            <person name="van den Berg M.A."/>
            <person name="Pel H.J."/>
        </authorList>
    </citation>
    <scope>NUCLEOTIDE SEQUENCE [LARGE SCALE GENOMIC DNA]</scope>
    <source>
        <strain evidence="11 12">CBS 393.64</strain>
    </source>
</reference>
<keyword evidence="3" id="KW-1003">Cell membrane</keyword>
<feature type="transmembrane region" description="Helical" evidence="9">
    <location>
        <begin position="346"/>
        <end position="366"/>
    </location>
</feature>
<keyword evidence="12" id="KW-1185">Reference proteome</keyword>
<name>A0A0F4YL17_RASE3</name>
<evidence type="ECO:0000256" key="9">
    <source>
        <dbReference type="SAM" id="Phobius"/>
    </source>
</evidence>
<dbReference type="GeneID" id="25319395"/>
<keyword evidence="5 9" id="KW-1133">Transmembrane helix</keyword>
<feature type="transmembrane region" description="Helical" evidence="9">
    <location>
        <begin position="378"/>
        <end position="398"/>
    </location>
</feature>
<dbReference type="Gene3D" id="1.20.1250.20">
    <property type="entry name" value="MFS general substrate transporter like domains"/>
    <property type="match status" value="2"/>
</dbReference>
<sequence length="552" mass="61422">MTETTSREGERGSTGHQDNDKQPAEVTPAILGDDHPAENARRKKTGLWASIAPYIWDDPDKSPAEKRFLFKLDLFLLSYACLGYFSKNLSQANINNAYVSGMKEALAMDGSQLTYMANVFTAGYVVGQIPAVILVTRLRPSLLVPTAEVLWAVCTFCSAAVTTVQQLYALRFLVGLFESAYFPCVIYILGSWYTRRERAKRVTIFYCTATLAQMFSGYLQAGAYDNLGGHLGHAGWQWLFIVSGVIALPAGLIGYAFNPDFPENTRAFYLSADEAALARERLAADGMRPLGQSVWDRTKIVRVVRQWQFWVLPLGYFFVQASFPVQQPAFALWLKAEGYSVYQINVWPTGQAAIAVVVQVAAGMLTDSPLLKGRRWQAIVAMQAGTFFGAVVLAVWEVPTALKFVAFYFTYCASGVPGIYFAWFSELMRHDHEMRGFVIATANIFSYIMSTWFSDAVWRTVEAPRFRAGFIAAACFGVAMMLWAVVIRVLERRGRAEADIEGRSEAGSAGRVEKTEIQSTLRQSLVTEPQTNPFFLKEVLCKPKRLGVASCI</sequence>
<comment type="subcellular location">
    <subcellularLocation>
        <location evidence="1">Cell membrane</location>
        <topology evidence="1">Multi-pass membrane protein</topology>
    </subcellularLocation>
</comment>
<organism evidence="11 12">
    <name type="scientific">Rasamsonia emersonii (strain ATCC 16479 / CBS 393.64 / IMI 116815)</name>
    <dbReference type="NCBI Taxonomy" id="1408163"/>
    <lineage>
        <taxon>Eukaryota</taxon>
        <taxon>Fungi</taxon>
        <taxon>Dikarya</taxon>
        <taxon>Ascomycota</taxon>
        <taxon>Pezizomycotina</taxon>
        <taxon>Eurotiomycetes</taxon>
        <taxon>Eurotiomycetidae</taxon>
        <taxon>Eurotiales</taxon>
        <taxon>Trichocomaceae</taxon>
        <taxon>Rasamsonia</taxon>
    </lineage>
</organism>
<dbReference type="Pfam" id="PF07690">
    <property type="entry name" value="MFS_1"/>
    <property type="match status" value="1"/>
</dbReference>
<keyword evidence="6 9" id="KW-0472">Membrane</keyword>
<protein>
    <submittedName>
        <fullName evidence="11">Pantothenate transporter</fullName>
    </submittedName>
</protein>
<evidence type="ECO:0000256" key="2">
    <source>
        <dbReference type="ARBA" id="ARBA00022448"/>
    </source>
</evidence>
<keyword evidence="4 9" id="KW-0812">Transmembrane</keyword>
<feature type="transmembrane region" description="Helical" evidence="9">
    <location>
        <begin position="202"/>
        <end position="224"/>
    </location>
</feature>
<dbReference type="STRING" id="1408163.A0A0F4YL17"/>
<dbReference type="InterPro" id="IPR011701">
    <property type="entry name" value="MFS"/>
</dbReference>
<evidence type="ECO:0000256" key="1">
    <source>
        <dbReference type="ARBA" id="ARBA00004651"/>
    </source>
</evidence>
<evidence type="ECO:0000313" key="12">
    <source>
        <dbReference type="Proteomes" id="UP000053958"/>
    </source>
</evidence>
<evidence type="ECO:0000256" key="4">
    <source>
        <dbReference type="ARBA" id="ARBA00022692"/>
    </source>
</evidence>
<dbReference type="PANTHER" id="PTHR43791:SF37">
    <property type="entry name" value="MAJOR FACILITATOR SUPERFAMILY (MFS) PROFILE DOMAIN-CONTAINING PROTEIN"/>
    <property type="match status" value="1"/>
</dbReference>
<feature type="transmembrane region" description="Helical" evidence="9">
    <location>
        <begin position="307"/>
        <end position="326"/>
    </location>
</feature>
<dbReference type="AlphaFoldDB" id="A0A0F4YL17"/>
<feature type="transmembrane region" description="Helical" evidence="9">
    <location>
        <begin position="466"/>
        <end position="486"/>
    </location>
</feature>
<feature type="transmembrane region" description="Helical" evidence="9">
    <location>
        <begin position="236"/>
        <end position="257"/>
    </location>
</feature>
<keyword evidence="2" id="KW-0813">Transport</keyword>
<feature type="transmembrane region" description="Helical" evidence="9">
    <location>
        <begin position="115"/>
        <end position="135"/>
    </location>
</feature>
<dbReference type="GO" id="GO:0022857">
    <property type="term" value="F:transmembrane transporter activity"/>
    <property type="evidence" value="ECO:0007669"/>
    <property type="project" value="InterPro"/>
</dbReference>
<evidence type="ECO:0000256" key="8">
    <source>
        <dbReference type="SAM" id="MobiDB-lite"/>
    </source>
</evidence>
<dbReference type="SUPFAM" id="SSF103473">
    <property type="entry name" value="MFS general substrate transporter"/>
    <property type="match status" value="1"/>
</dbReference>
<comment type="similarity">
    <text evidence="7">Belongs to the major facilitator superfamily. Allantoate permease family.</text>
</comment>
<evidence type="ECO:0000256" key="7">
    <source>
        <dbReference type="ARBA" id="ARBA00037968"/>
    </source>
</evidence>